<evidence type="ECO:0000256" key="2">
    <source>
        <dbReference type="ARBA" id="ARBA00022517"/>
    </source>
</evidence>
<proteinExistence type="inferred from homology"/>
<dbReference type="InterPro" id="IPR011033">
    <property type="entry name" value="PRC_barrel-like_sf"/>
</dbReference>
<feature type="domain" description="RimM N-terminal" evidence="6">
    <location>
        <begin position="12"/>
        <end position="98"/>
    </location>
</feature>
<gene>
    <name evidence="5 8" type="primary">rimM</name>
    <name evidence="8" type="ORF">L6773_01530</name>
</gene>
<dbReference type="Proteomes" id="UP001165366">
    <property type="component" value="Unassembled WGS sequence"/>
</dbReference>
<evidence type="ECO:0000256" key="5">
    <source>
        <dbReference type="HAMAP-Rule" id="MF_00014"/>
    </source>
</evidence>
<protein>
    <recommendedName>
        <fullName evidence="5">Ribosome maturation factor RimM</fullName>
    </recommendedName>
</protein>
<evidence type="ECO:0000313" key="9">
    <source>
        <dbReference type="Proteomes" id="UP001165366"/>
    </source>
</evidence>
<reference evidence="8" key="1">
    <citation type="submission" date="2022-01" db="EMBL/GenBank/DDBJ databases">
        <authorList>
            <person name="Wang Y."/>
        </authorList>
    </citation>
    <scope>NUCLEOTIDE SEQUENCE</scope>
    <source>
        <strain evidence="8">WB101</strain>
    </source>
</reference>
<name>A0ABS9K8T7_9BACT</name>
<evidence type="ECO:0000256" key="1">
    <source>
        <dbReference type="ARBA" id="ARBA00022490"/>
    </source>
</evidence>
<keyword evidence="1 5" id="KW-0963">Cytoplasm</keyword>
<reference evidence="8" key="2">
    <citation type="submission" date="2024-05" db="EMBL/GenBank/DDBJ databases">
        <title>Rhodohalobacter halophilus gen. nov., sp. nov., a moderately halophilic member of the family Balneolaceae.</title>
        <authorList>
            <person name="Xia J."/>
        </authorList>
    </citation>
    <scope>NUCLEOTIDE SEQUENCE</scope>
    <source>
        <strain evidence="8">WB101</strain>
    </source>
</reference>
<keyword evidence="3 5" id="KW-0698">rRNA processing</keyword>
<comment type="subunit">
    <text evidence="5">Binds ribosomal protein uS19.</text>
</comment>
<dbReference type="Pfam" id="PF24986">
    <property type="entry name" value="PRC_RimM"/>
    <property type="match status" value="1"/>
</dbReference>
<accession>A0ABS9K8T7</accession>
<dbReference type="Gene3D" id="2.30.30.240">
    <property type="entry name" value="PRC-barrel domain"/>
    <property type="match status" value="1"/>
</dbReference>
<comment type="similarity">
    <text evidence="5">Belongs to the RimM family.</text>
</comment>
<dbReference type="InterPro" id="IPR009000">
    <property type="entry name" value="Transl_B-barrel_sf"/>
</dbReference>
<dbReference type="InterPro" id="IPR011961">
    <property type="entry name" value="RimM"/>
</dbReference>
<evidence type="ECO:0000256" key="4">
    <source>
        <dbReference type="ARBA" id="ARBA00023186"/>
    </source>
</evidence>
<keyword evidence="2 5" id="KW-0690">Ribosome biogenesis</keyword>
<sequence>MVQSIRNRFVEIGRIGRPRGLEGVVRFMPNHNFADDLFDRADLFYMKNERTDLVPSRIESVHVETKRNQQTFFVKFDMIANRTDAETAQNKAVFIKADLFDEVVEPEENDEESFFGYIIKYDGEEFGKVLDVLKNPAHPILEVKHGSGTILIPMVDEYIDDTDHENGIISCINLDQLTES</sequence>
<dbReference type="NCBIfam" id="TIGR02273">
    <property type="entry name" value="16S_RimM"/>
    <property type="match status" value="1"/>
</dbReference>
<dbReference type="InterPro" id="IPR056792">
    <property type="entry name" value="PRC_RimM"/>
</dbReference>
<dbReference type="EMBL" id="JAKLWS010000001">
    <property type="protein sequence ID" value="MCG2587227.1"/>
    <property type="molecule type" value="Genomic_DNA"/>
</dbReference>
<dbReference type="HAMAP" id="MF_00014">
    <property type="entry name" value="Ribosome_mat_RimM"/>
    <property type="match status" value="1"/>
</dbReference>
<dbReference type="RefSeq" id="WP_237852071.1">
    <property type="nucleotide sequence ID" value="NZ_JAKLWS010000001.1"/>
</dbReference>
<dbReference type="InterPro" id="IPR036976">
    <property type="entry name" value="RimM_N_sf"/>
</dbReference>
<dbReference type="Pfam" id="PF01782">
    <property type="entry name" value="RimM"/>
    <property type="match status" value="1"/>
</dbReference>
<keyword evidence="4 5" id="KW-0143">Chaperone</keyword>
<dbReference type="PANTHER" id="PTHR33692">
    <property type="entry name" value="RIBOSOME MATURATION FACTOR RIMM"/>
    <property type="match status" value="1"/>
</dbReference>
<comment type="function">
    <text evidence="5">An accessory protein needed during the final step in the assembly of 30S ribosomal subunit, possibly for assembly of the head region. Essential for efficient processing of 16S rRNA. May be needed both before and after RbfA during the maturation of 16S rRNA. It has affinity for free ribosomal 30S subunits but not for 70S ribosomes.</text>
</comment>
<evidence type="ECO:0000313" key="8">
    <source>
        <dbReference type="EMBL" id="MCG2587227.1"/>
    </source>
</evidence>
<organism evidence="8 9">
    <name type="scientific">Rhodohalobacter sulfatireducens</name>
    <dbReference type="NCBI Taxonomy" id="2911366"/>
    <lineage>
        <taxon>Bacteria</taxon>
        <taxon>Pseudomonadati</taxon>
        <taxon>Balneolota</taxon>
        <taxon>Balneolia</taxon>
        <taxon>Balneolales</taxon>
        <taxon>Balneolaceae</taxon>
        <taxon>Rhodohalobacter</taxon>
    </lineage>
</organism>
<evidence type="ECO:0000259" key="7">
    <source>
        <dbReference type="Pfam" id="PF24986"/>
    </source>
</evidence>
<feature type="domain" description="Ribosome maturation factor RimM PRC barrel" evidence="7">
    <location>
        <begin position="114"/>
        <end position="171"/>
    </location>
</feature>
<dbReference type="InterPro" id="IPR002676">
    <property type="entry name" value="RimM_N"/>
</dbReference>
<dbReference type="PANTHER" id="PTHR33692:SF1">
    <property type="entry name" value="RIBOSOME MATURATION FACTOR RIMM"/>
    <property type="match status" value="1"/>
</dbReference>
<comment type="caution">
    <text evidence="8">The sequence shown here is derived from an EMBL/GenBank/DDBJ whole genome shotgun (WGS) entry which is preliminary data.</text>
</comment>
<comment type="domain">
    <text evidence="5">The PRC barrel domain binds ribosomal protein uS19.</text>
</comment>
<dbReference type="SUPFAM" id="SSF50346">
    <property type="entry name" value="PRC-barrel domain"/>
    <property type="match status" value="1"/>
</dbReference>
<dbReference type="Gene3D" id="2.40.30.60">
    <property type="entry name" value="RimM"/>
    <property type="match status" value="1"/>
</dbReference>
<evidence type="ECO:0000256" key="3">
    <source>
        <dbReference type="ARBA" id="ARBA00022552"/>
    </source>
</evidence>
<dbReference type="SUPFAM" id="SSF50447">
    <property type="entry name" value="Translation proteins"/>
    <property type="match status" value="1"/>
</dbReference>
<comment type="subcellular location">
    <subcellularLocation>
        <location evidence="5">Cytoplasm</location>
    </subcellularLocation>
</comment>
<keyword evidence="9" id="KW-1185">Reference proteome</keyword>
<evidence type="ECO:0000259" key="6">
    <source>
        <dbReference type="Pfam" id="PF01782"/>
    </source>
</evidence>